<dbReference type="Proteomes" id="UP000005297">
    <property type="component" value="Unassembled WGS sequence"/>
</dbReference>
<dbReference type="SUPFAM" id="SSF50022">
    <property type="entry name" value="ISP domain"/>
    <property type="match status" value="1"/>
</dbReference>
<evidence type="ECO:0000256" key="8">
    <source>
        <dbReference type="ARBA" id="ARBA00022989"/>
    </source>
</evidence>
<evidence type="ECO:0000256" key="12">
    <source>
        <dbReference type="ARBA" id="ARBA00023157"/>
    </source>
</evidence>
<dbReference type="InParanoid" id="Q0F3L7"/>
<dbReference type="PROSITE" id="PS51296">
    <property type="entry name" value="RIESKE"/>
    <property type="match status" value="1"/>
</dbReference>
<dbReference type="RefSeq" id="WP_009851070.1">
    <property type="nucleotide sequence ID" value="NZ_DS022295.1"/>
</dbReference>
<keyword evidence="12" id="KW-1015">Disulfide bond</keyword>
<keyword evidence="2 13" id="KW-0813">Transport</keyword>
<dbReference type="InterPro" id="IPR006311">
    <property type="entry name" value="TAT_signal"/>
</dbReference>
<dbReference type="PANTHER" id="PTHR10134">
    <property type="entry name" value="CYTOCHROME B-C1 COMPLEX SUBUNIT RIESKE, MITOCHONDRIAL"/>
    <property type="match status" value="1"/>
</dbReference>
<comment type="miscellaneous">
    <text evidence="13">The Rieske protein is a high potential 2Fe-2S protein.</text>
</comment>
<dbReference type="EMBL" id="AATS01000001">
    <property type="protein sequence ID" value="EAU55924.1"/>
    <property type="molecule type" value="Genomic_DNA"/>
</dbReference>
<keyword evidence="3 13" id="KW-0812">Transmembrane</keyword>
<feature type="domain" description="Rieske" evidence="15">
    <location>
        <begin position="89"/>
        <end position="198"/>
    </location>
</feature>
<comment type="similarity">
    <text evidence="1">Belongs to the Rieske iron-sulfur protein family.</text>
</comment>
<evidence type="ECO:0000256" key="3">
    <source>
        <dbReference type="ARBA" id="ARBA00022692"/>
    </source>
</evidence>
<sequence length="200" mass="22027">MAEDQVDSRRRNFLWGVASGLGAVGVAGVAVPFVGSMMPAADTMAVSTTEFNLDTLVPGQLVVIAWQGKPVFVVHRTEPMLSRLKEYEYKLKDPESLADPRVQADWMKTTEQRMTRSIKPEHLVLIANCTHLGCIPLFKPSPGRAEWGSSVPEDWPGGWHCPCHGSLYDLAGRVIDGSPAPFNLYTVPYKYLSDTKILIG</sequence>
<keyword evidence="5" id="KW-0479">Metal-binding</keyword>
<evidence type="ECO:0000259" key="15">
    <source>
        <dbReference type="PROSITE" id="PS51296"/>
    </source>
</evidence>
<dbReference type="Pfam" id="PF00355">
    <property type="entry name" value="Rieske"/>
    <property type="match status" value="1"/>
</dbReference>
<keyword evidence="6" id="KW-1278">Translocase</keyword>
<keyword evidence="9" id="KW-0408">Iron</keyword>
<dbReference type="EC" id="7.1.1.8" evidence="13"/>
<protein>
    <recommendedName>
        <fullName evidence="13">Ubiquinol-cytochrome c reductase iron-sulfur subunit</fullName>
        <ecNumber evidence="13">7.1.1.8</ecNumber>
    </recommendedName>
</protein>
<dbReference type="Gene3D" id="2.102.10.10">
    <property type="entry name" value="Rieske [2Fe-2S] iron-sulphur domain"/>
    <property type="match status" value="1"/>
</dbReference>
<dbReference type="GO" id="GO:0008121">
    <property type="term" value="F:quinol-cytochrome-c reductase activity"/>
    <property type="evidence" value="ECO:0007669"/>
    <property type="project" value="UniProtKB-EC"/>
</dbReference>
<dbReference type="eggNOG" id="COG0723">
    <property type="taxonomic scope" value="Bacteria"/>
</dbReference>
<dbReference type="GO" id="GO:0051537">
    <property type="term" value="F:2 iron, 2 sulfur cluster binding"/>
    <property type="evidence" value="ECO:0007669"/>
    <property type="project" value="UniProtKB-KW"/>
</dbReference>
<keyword evidence="10" id="KW-0411">Iron-sulfur</keyword>
<dbReference type="GO" id="GO:0046872">
    <property type="term" value="F:metal ion binding"/>
    <property type="evidence" value="ECO:0007669"/>
    <property type="project" value="UniProtKB-KW"/>
</dbReference>
<keyword evidence="7 13" id="KW-0249">Electron transport</keyword>
<dbReference type="InterPro" id="IPR019470">
    <property type="entry name" value="Ubiq_cytC_Rdtase_Fe-S_su_TAT"/>
</dbReference>
<dbReference type="InterPro" id="IPR014349">
    <property type="entry name" value="Rieske_Fe-S_prot"/>
</dbReference>
<dbReference type="PROSITE" id="PS51318">
    <property type="entry name" value="TAT"/>
    <property type="match status" value="1"/>
</dbReference>
<reference evidence="16 17" key="1">
    <citation type="submission" date="2006-09" db="EMBL/GenBank/DDBJ databases">
        <authorList>
            <person name="Emerson D."/>
            <person name="Ferriera S."/>
            <person name="Johnson J."/>
            <person name="Kravitz S."/>
            <person name="Halpern A."/>
            <person name="Remington K."/>
            <person name="Beeson K."/>
            <person name="Tran B."/>
            <person name="Rogers Y.-H."/>
            <person name="Friedman R."/>
            <person name="Venter J.C."/>
        </authorList>
    </citation>
    <scope>NUCLEOTIDE SEQUENCE [LARGE SCALE GENOMIC DNA]</scope>
    <source>
        <strain evidence="16 17">PV-1</strain>
    </source>
</reference>
<keyword evidence="17" id="KW-1185">Reference proteome</keyword>
<dbReference type="InterPro" id="IPR036922">
    <property type="entry name" value="Rieske_2Fe-2S_sf"/>
</dbReference>
<comment type="catalytic activity">
    <reaction evidence="13">
        <text>a quinol + 2 Fe(III)-[cytochrome c](out) = a quinone + 2 Fe(II)-[cytochrome c](out) + 2 H(+)(out)</text>
        <dbReference type="Rhea" id="RHEA:11484"/>
        <dbReference type="Rhea" id="RHEA-COMP:10350"/>
        <dbReference type="Rhea" id="RHEA-COMP:14399"/>
        <dbReference type="ChEBI" id="CHEBI:15378"/>
        <dbReference type="ChEBI" id="CHEBI:24646"/>
        <dbReference type="ChEBI" id="CHEBI:29033"/>
        <dbReference type="ChEBI" id="CHEBI:29034"/>
        <dbReference type="ChEBI" id="CHEBI:132124"/>
        <dbReference type="EC" id="7.1.1.8"/>
    </reaction>
</comment>
<evidence type="ECO:0000256" key="11">
    <source>
        <dbReference type="ARBA" id="ARBA00023136"/>
    </source>
</evidence>
<dbReference type="HOGENOM" id="CLU_055690_0_2_0"/>
<gene>
    <name evidence="16" type="ORF">SPV1_03868</name>
</gene>
<evidence type="ECO:0000313" key="17">
    <source>
        <dbReference type="Proteomes" id="UP000005297"/>
    </source>
</evidence>
<dbReference type="AlphaFoldDB" id="Q0F3L7"/>
<evidence type="ECO:0000256" key="13">
    <source>
        <dbReference type="RuleBase" id="RU004494"/>
    </source>
</evidence>
<keyword evidence="8 13" id="KW-1133">Transmembrane helix</keyword>
<organism evidence="16 17">
    <name type="scientific">Mariprofundus ferrooxydans PV-1</name>
    <dbReference type="NCBI Taxonomy" id="314345"/>
    <lineage>
        <taxon>Bacteria</taxon>
        <taxon>Pseudomonadati</taxon>
        <taxon>Pseudomonadota</taxon>
        <taxon>Candidatius Mariprofundia</taxon>
        <taxon>Mariprofundales</taxon>
        <taxon>Mariprofundaceae</taxon>
        <taxon>Mariprofundus</taxon>
    </lineage>
</organism>
<evidence type="ECO:0000256" key="1">
    <source>
        <dbReference type="ARBA" id="ARBA00010651"/>
    </source>
</evidence>
<keyword evidence="4" id="KW-0001">2Fe-2S</keyword>
<evidence type="ECO:0000256" key="6">
    <source>
        <dbReference type="ARBA" id="ARBA00022967"/>
    </source>
</evidence>
<keyword evidence="11 13" id="KW-0472">Membrane</keyword>
<dbReference type="Gene3D" id="1.20.5.510">
    <property type="entry name" value="Single helix bin"/>
    <property type="match status" value="1"/>
</dbReference>
<evidence type="ECO:0000313" key="16">
    <source>
        <dbReference type="EMBL" id="EAU55924.1"/>
    </source>
</evidence>
<evidence type="ECO:0000256" key="7">
    <source>
        <dbReference type="ARBA" id="ARBA00022982"/>
    </source>
</evidence>
<dbReference type="Pfam" id="PF10399">
    <property type="entry name" value="UCR_Fe-S_N"/>
    <property type="match status" value="1"/>
</dbReference>
<dbReference type="STRING" id="314344.AL013_03970"/>
<dbReference type="OrthoDB" id="9767869at2"/>
<dbReference type="InterPro" id="IPR006317">
    <property type="entry name" value="Ubiquinol_cyt_c_Rdtase_Fe-S-su"/>
</dbReference>
<name>Q0F3L7_9PROT</name>
<dbReference type="CDD" id="cd03470">
    <property type="entry name" value="Rieske_cytochrome_bc1"/>
    <property type="match status" value="1"/>
</dbReference>
<accession>Q0F3L7</accession>
<evidence type="ECO:0000256" key="10">
    <source>
        <dbReference type="ARBA" id="ARBA00023014"/>
    </source>
</evidence>
<evidence type="ECO:0000256" key="5">
    <source>
        <dbReference type="ARBA" id="ARBA00022723"/>
    </source>
</evidence>
<feature type="transmembrane region" description="Helical" evidence="13">
    <location>
        <begin position="12"/>
        <end position="34"/>
    </location>
</feature>
<evidence type="ECO:0000256" key="9">
    <source>
        <dbReference type="ARBA" id="ARBA00023004"/>
    </source>
</evidence>
<evidence type="ECO:0000256" key="2">
    <source>
        <dbReference type="ARBA" id="ARBA00022448"/>
    </source>
</evidence>
<evidence type="ECO:0000256" key="14">
    <source>
        <dbReference type="RuleBase" id="RU004497"/>
    </source>
</evidence>
<dbReference type="NCBIfam" id="TIGR01416">
    <property type="entry name" value="Rieske_proteo"/>
    <property type="match status" value="1"/>
</dbReference>
<comment type="subunit">
    <text evidence="14">The main subunits of complex b-c1 are: cytochrome b, cytochrome c1 and the Rieske protein.</text>
</comment>
<comment type="caution">
    <text evidence="16">The sequence shown here is derived from an EMBL/GenBank/DDBJ whole genome shotgun (WGS) entry which is preliminary data.</text>
</comment>
<comment type="cofactor">
    <cofactor evidence="13">
        <name>[2Fe-2S] cluster</name>
        <dbReference type="ChEBI" id="CHEBI:190135"/>
    </cofactor>
    <text evidence="13">Binds 1 [2Fe-2S] cluster per subunit.</text>
</comment>
<proteinExistence type="inferred from homology"/>
<evidence type="ECO:0000256" key="4">
    <source>
        <dbReference type="ARBA" id="ARBA00022714"/>
    </source>
</evidence>
<dbReference type="InterPro" id="IPR017941">
    <property type="entry name" value="Rieske_2Fe-2S"/>
</dbReference>